<sequence>MLHDNRPPPGTIIRKSSFNHYATDQVVGSAPSALPTLLADLAAQYAASHPPSAASGTAGPITAHPLSVAPNSPAPLVPTVPNTPEATPSRSSTFDFSRSPSLDLPEIDWEEVYVLAQANEDRLSGADGSCDCGPLRDPLEFLGSPPPSPTERDIDSNWPSRSRADESATLEDVDYDVDSDINPDDFDDFDYNRPPLWTPPSYRPSENIEPTHWYNTADALEAEAMVAIELYEARKRVTETAAALVIAQAAADMATLAAYNAAKDPSQDPVVVQTLNLDMVKAAAESASKAVEAAAAVTAEARAQEAALAAGGDVDYELETDEDGFFISTLPWALSGYWSISDQKRVLGETLGEYREH</sequence>
<evidence type="ECO:0000313" key="2">
    <source>
        <dbReference type="EMBL" id="KJA23494.1"/>
    </source>
</evidence>
<name>A0A0D2NXH2_HYPSF</name>
<protein>
    <submittedName>
        <fullName evidence="2">Uncharacterized protein</fullName>
    </submittedName>
</protein>
<feature type="region of interest" description="Disordered" evidence="1">
    <location>
        <begin position="124"/>
        <end position="179"/>
    </location>
</feature>
<dbReference type="EMBL" id="KN817542">
    <property type="protein sequence ID" value="KJA23494.1"/>
    <property type="molecule type" value="Genomic_DNA"/>
</dbReference>
<evidence type="ECO:0000313" key="3">
    <source>
        <dbReference type="Proteomes" id="UP000054270"/>
    </source>
</evidence>
<dbReference type="AlphaFoldDB" id="A0A0D2NXH2"/>
<feature type="region of interest" description="Disordered" evidence="1">
    <location>
        <begin position="49"/>
        <end position="100"/>
    </location>
</feature>
<proteinExistence type="predicted"/>
<keyword evidence="3" id="KW-1185">Reference proteome</keyword>
<evidence type="ECO:0000256" key="1">
    <source>
        <dbReference type="SAM" id="MobiDB-lite"/>
    </source>
</evidence>
<gene>
    <name evidence="2" type="ORF">HYPSUDRAFT_54237</name>
</gene>
<reference evidence="3" key="1">
    <citation type="submission" date="2014-04" db="EMBL/GenBank/DDBJ databases">
        <title>Evolutionary Origins and Diversification of the Mycorrhizal Mutualists.</title>
        <authorList>
            <consortium name="DOE Joint Genome Institute"/>
            <consortium name="Mycorrhizal Genomics Consortium"/>
            <person name="Kohler A."/>
            <person name="Kuo A."/>
            <person name="Nagy L.G."/>
            <person name="Floudas D."/>
            <person name="Copeland A."/>
            <person name="Barry K.W."/>
            <person name="Cichocki N."/>
            <person name="Veneault-Fourrey C."/>
            <person name="LaButti K."/>
            <person name="Lindquist E.A."/>
            <person name="Lipzen A."/>
            <person name="Lundell T."/>
            <person name="Morin E."/>
            <person name="Murat C."/>
            <person name="Riley R."/>
            <person name="Ohm R."/>
            <person name="Sun H."/>
            <person name="Tunlid A."/>
            <person name="Henrissat B."/>
            <person name="Grigoriev I.V."/>
            <person name="Hibbett D.S."/>
            <person name="Martin F."/>
        </authorList>
    </citation>
    <scope>NUCLEOTIDE SEQUENCE [LARGE SCALE GENOMIC DNA]</scope>
    <source>
        <strain evidence="3">FD-334 SS-4</strain>
    </source>
</reference>
<organism evidence="2 3">
    <name type="scientific">Hypholoma sublateritium (strain FD-334 SS-4)</name>
    <dbReference type="NCBI Taxonomy" id="945553"/>
    <lineage>
        <taxon>Eukaryota</taxon>
        <taxon>Fungi</taxon>
        <taxon>Dikarya</taxon>
        <taxon>Basidiomycota</taxon>
        <taxon>Agaricomycotina</taxon>
        <taxon>Agaricomycetes</taxon>
        <taxon>Agaricomycetidae</taxon>
        <taxon>Agaricales</taxon>
        <taxon>Agaricineae</taxon>
        <taxon>Strophariaceae</taxon>
        <taxon>Hypholoma</taxon>
    </lineage>
</organism>
<dbReference type="Proteomes" id="UP000054270">
    <property type="component" value="Unassembled WGS sequence"/>
</dbReference>
<accession>A0A0D2NXH2</accession>
<feature type="compositionally biased region" description="Polar residues" evidence="1">
    <location>
        <begin position="80"/>
        <end position="100"/>
    </location>
</feature>
<feature type="compositionally biased region" description="Acidic residues" evidence="1">
    <location>
        <begin position="168"/>
        <end position="179"/>
    </location>
</feature>